<evidence type="ECO:0000256" key="1">
    <source>
        <dbReference type="SAM" id="SignalP"/>
    </source>
</evidence>
<name>Q2CBH1_OCEGH</name>
<gene>
    <name evidence="2" type="ORF">OG2516_07315</name>
</gene>
<dbReference type="RefSeq" id="WP_007254988.1">
    <property type="nucleotide sequence ID" value="NZ_CH724107.1"/>
</dbReference>
<accession>Q2CBH1</accession>
<sequence length="267" mass="28748">MMRMTAMAAGFAALLAAGTAGAETLAQRLAGPGSHVAATVALPYEALTLLIGQDVEEVYTGRAVDISRRLDDDRVDWTARLTGLATGPDGPEGFVVSATAEGRAEVTGRLIGLRLDETLRLRVGVDLVARPQFRENWTIALDVLGEATVRRAELSFFGVDIDLRSRLQPGLDDAFEAGLEEQVARLAERPVLRRAFRGVWRDACREVDALDGQGRFRPTAIAVTQPRFGDDGIEIAAVITADLLLGPRAEAPPCPPLPARLELLERS</sequence>
<dbReference type="EMBL" id="AAOT01000039">
    <property type="protein sequence ID" value="EAR49992.1"/>
    <property type="molecule type" value="Genomic_DNA"/>
</dbReference>
<comment type="caution">
    <text evidence="2">The sequence shown here is derived from an EMBL/GenBank/DDBJ whole genome shotgun (WGS) entry which is preliminary data.</text>
</comment>
<dbReference type="Proteomes" id="UP000003635">
    <property type="component" value="Unassembled WGS sequence"/>
</dbReference>
<protein>
    <recommendedName>
        <fullName evidence="4">DUF4403 family protein</fullName>
    </recommendedName>
</protein>
<dbReference type="InterPro" id="IPR025515">
    <property type="entry name" value="DUF4403"/>
</dbReference>
<organism evidence="2 3">
    <name type="scientific">Oceanicola granulosus (strain ATCC BAA-861 / DSM 15982 / KCTC 12143 / HTCC2516)</name>
    <dbReference type="NCBI Taxonomy" id="314256"/>
    <lineage>
        <taxon>Bacteria</taxon>
        <taxon>Pseudomonadati</taxon>
        <taxon>Pseudomonadota</taxon>
        <taxon>Alphaproteobacteria</taxon>
        <taxon>Rhodobacterales</taxon>
        <taxon>Roseobacteraceae</taxon>
        <taxon>Oceanicola</taxon>
    </lineage>
</organism>
<dbReference type="HOGENOM" id="CLU_1041468_0_0_5"/>
<evidence type="ECO:0000313" key="3">
    <source>
        <dbReference type="Proteomes" id="UP000003635"/>
    </source>
</evidence>
<keyword evidence="1" id="KW-0732">Signal</keyword>
<feature type="chain" id="PRO_5004207153" description="DUF4403 family protein" evidence="1">
    <location>
        <begin position="23"/>
        <end position="267"/>
    </location>
</feature>
<evidence type="ECO:0008006" key="4">
    <source>
        <dbReference type="Google" id="ProtNLM"/>
    </source>
</evidence>
<proteinExistence type="predicted"/>
<dbReference type="Pfam" id="PF14356">
    <property type="entry name" value="DUF4403"/>
    <property type="match status" value="1"/>
</dbReference>
<reference evidence="2 3" key="1">
    <citation type="journal article" date="2010" name="J. Bacteriol.">
        <title>Genome sequences of Oceanicola granulosus HTCC2516(T) and Oceanicola batsensis HTCC2597(TDelta).</title>
        <authorList>
            <person name="Thrash J.C."/>
            <person name="Cho J.C."/>
            <person name="Vergin K.L."/>
            <person name="Giovannoni S.J."/>
        </authorList>
    </citation>
    <scope>NUCLEOTIDE SEQUENCE [LARGE SCALE GENOMIC DNA]</scope>
    <source>
        <strain evidence="3">ATCC BAA-861 / DSM 15982 / KCTC 12143 / HTCC2516</strain>
    </source>
</reference>
<feature type="signal peptide" evidence="1">
    <location>
        <begin position="1"/>
        <end position="22"/>
    </location>
</feature>
<keyword evidence="3" id="KW-1185">Reference proteome</keyword>
<evidence type="ECO:0000313" key="2">
    <source>
        <dbReference type="EMBL" id="EAR49992.1"/>
    </source>
</evidence>
<dbReference type="AlphaFoldDB" id="Q2CBH1"/>